<dbReference type="Proteomes" id="UP000000552">
    <property type="component" value="Plasmid pMLa"/>
</dbReference>
<dbReference type="KEGG" id="mlo:msr9113"/>
<dbReference type="EMBL" id="BA000013">
    <property type="protein sequence ID" value="BAB54513.1"/>
    <property type="molecule type" value="Genomic_DNA"/>
</dbReference>
<reference evidence="2 3" key="1">
    <citation type="journal article" date="2000" name="DNA Res.">
        <title>Complete genome structure of the nitrogen-fixing symbiotic bacterium Mesorhizobium loti.</title>
        <authorList>
            <person name="Kaneko T."/>
            <person name="Nakamura Y."/>
            <person name="Sato S."/>
            <person name="Asamizu E."/>
            <person name="Kato T."/>
            <person name="Sasamoto S."/>
            <person name="Watanabe A."/>
            <person name="Idesawa K."/>
            <person name="Ishikawa A."/>
            <person name="Kawashima K."/>
            <person name="Kimura T."/>
            <person name="Kishida Y."/>
            <person name="Kiyokawa C."/>
            <person name="Kohara M."/>
            <person name="Matsumoto M."/>
            <person name="Matsuno A."/>
            <person name="Mochizuki Y."/>
            <person name="Nakayama S."/>
            <person name="Nakazaki N."/>
            <person name="Shimpo S."/>
            <person name="Sugimoto M."/>
            <person name="Takeuchi C."/>
            <person name="Yamada M."/>
            <person name="Tabata S."/>
        </authorList>
    </citation>
    <scope>NUCLEOTIDE SEQUENCE [LARGE SCALE GENOMIC DNA]</scope>
    <source>
        <strain evidence="3">LMG 29417 / CECT 9101 / MAFF 303099</strain>
        <plasmid evidence="2 3">pMLa</plasmid>
    </source>
</reference>
<feature type="region of interest" description="Disordered" evidence="1">
    <location>
        <begin position="1"/>
        <end position="27"/>
    </location>
</feature>
<protein>
    <submittedName>
        <fullName evidence="2">Msr9113 protein</fullName>
    </submittedName>
</protein>
<evidence type="ECO:0000256" key="1">
    <source>
        <dbReference type="SAM" id="MobiDB-lite"/>
    </source>
</evidence>
<keyword evidence="2" id="KW-0614">Plasmid</keyword>
<gene>
    <name evidence="2" type="ordered locus">msr9113</name>
</gene>
<geneLocation type="plasmid" evidence="2 3">
    <name>pMLa</name>
</geneLocation>
<proteinExistence type="predicted"/>
<evidence type="ECO:0000313" key="2">
    <source>
        <dbReference type="EMBL" id="BAB54513.1"/>
    </source>
</evidence>
<accession>Q982E6</accession>
<dbReference type="AlphaFoldDB" id="Q982E6"/>
<feature type="compositionally biased region" description="Low complexity" evidence="1">
    <location>
        <begin position="1"/>
        <end position="17"/>
    </location>
</feature>
<dbReference type="HOGENOM" id="CLU_2882862_0_0_5"/>
<evidence type="ECO:0000313" key="3">
    <source>
        <dbReference type="Proteomes" id="UP000000552"/>
    </source>
</evidence>
<name>Q982E6_RHILO</name>
<organism evidence="2 3">
    <name type="scientific">Mesorhizobium japonicum (strain LMG 29417 / CECT 9101 / MAFF 303099)</name>
    <name type="common">Mesorhizobium loti (strain MAFF 303099)</name>
    <dbReference type="NCBI Taxonomy" id="266835"/>
    <lineage>
        <taxon>Bacteria</taxon>
        <taxon>Pseudomonadati</taxon>
        <taxon>Pseudomonadota</taxon>
        <taxon>Alphaproteobacteria</taxon>
        <taxon>Hyphomicrobiales</taxon>
        <taxon>Phyllobacteriaceae</taxon>
        <taxon>Mesorhizobium</taxon>
    </lineage>
</organism>
<sequence length="63" mass="6860">MRRTTLLNLPEALAAEPRGPASDPDNPLLRDIGTNVLKCRLHSHPDVACRYNANLLESGAARP</sequence>